<evidence type="ECO:0000313" key="3">
    <source>
        <dbReference type="EMBL" id="VVD03221.1"/>
    </source>
</evidence>
<dbReference type="AlphaFoldDB" id="A0A5E4QXS7"/>
<evidence type="ECO:0000256" key="1">
    <source>
        <dbReference type="SAM" id="MobiDB-lite"/>
    </source>
</evidence>
<keyword evidence="2" id="KW-0732">Signal</keyword>
<dbReference type="EMBL" id="FZQP02006665">
    <property type="protein sequence ID" value="VVD03221.1"/>
    <property type="molecule type" value="Genomic_DNA"/>
</dbReference>
<organism evidence="3 4">
    <name type="scientific">Leptidea sinapis</name>
    <dbReference type="NCBI Taxonomy" id="189913"/>
    <lineage>
        <taxon>Eukaryota</taxon>
        <taxon>Metazoa</taxon>
        <taxon>Ecdysozoa</taxon>
        <taxon>Arthropoda</taxon>
        <taxon>Hexapoda</taxon>
        <taxon>Insecta</taxon>
        <taxon>Pterygota</taxon>
        <taxon>Neoptera</taxon>
        <taxon>Endopterygota</taxon>
        <taxon>Lepidoptera</taxon>
        <taxon>Glossata</taxon>
        <taxon>Ditrysia</taxon>
        <taxon>Papilionoidea</taxon>
        <taxon>Pieridae</taxon>
        <taxon>Dismorphiinae</taxon>
        <taxon>Leptidea</taxon>
    </lineage>
</organism>
<feature type="compositionally biased region" description="Low complexity" evidence="1">
    <location>
        <begin position="44"/>
        <end position="55"/>
    </location>
</feature>
<feature type="chain" id="PRO_5023151497" description="Secreted protein" evidence="2">
    <location>
        <begin position="20"/>
        <end position="106"/>
    </location>
</feature>
<name>A0A5E4QXS7_9NEOP</name>
<dbReference type="Proteomes" id="UP000324832">
    <property type="component" value="Unassembled WGS sequence"/>
</dbReference>
<evidence type="ECO:0000256" key="2">
    <source>
        <dbReference type="SAM" id="SignalP"/>
    </source>
</evidence>
<keyword evidence="4" id="KW-1185">Reference proteome</keyword>
<evidence type="ECO:0000313" key="4">
    <source>
        <dbReference type="Proteomes" id="UP000324832"/>
    </source>
</evidence>
<sequence>MKWLTLASRLILNARVVSPGVCRTGSKRQPRLRRPSTGSVAGDSTAPSRPSRSTSGLSMTRVTDPVGGGTAVAVGGTEYSRRRAASAPATPALLPKISGDYFATYL</sequence>
<feature type="signal peptide" evidence="2">
    <location>
        <begin position="1"/>
        <end position="19"/>
    </location>
</feature>
<feature type="region of interest" description="Disordered" evidence="1">
    <location>
        <begin position="22"/>
        <end position="69"/>
    </location>
</feature>
<protein>
    <recommendedName>
        <fullName evidence="5">Secreted protein</fullName>
    </recommendedName>
</protein>
<gene>
    <name evidence="3" type="ORF">LSINAPIS_LOCUS13255</name>
</gene>
<proteinExistence type="predicted"/>
<reference evidence="3 4" key="1">
    <citation type="submission" date="2017-07" db="EMBL/GenBank/DDBJ databases">
        <authorList>
            <person name="Talla V."/>
            <person name="Backstrom N."/>
        </authorList>
    </citation>
    <scope>NUCLEOTIDE SEQUENCE [LARGE SCALE GENOMIC DNA]</scope>
</reference>
<evidence type="ECO:0008006" key="5">
    <source>
        <dbReference type="Google" id="ProtNLM"/>
    </source>
</evidence>
<feature type="compositionally biased region" description="Basic residues" evidence="1">
    <location>
        <begin position="25"/>
        <end position="34"/>
    </location>
</feature>
<accession>A0A5E4QXS7</accession>